<evidence type="ECO:0000313" key="3">
    <source>
        <dbReference type="Proteomes" id="UP001362999"/>
    </source>
</evidence>
<dbReference type="Proteomes" id="UP001362999">
    <property type="component" value="Unassembled WGS sequence"/>
</dbReference>
<organism evidence="2 3">
    <name type="scientific">Favolaschia claudopus</name>
    <dbReference type="NCBI Taxonomy" id="2862362"/>
    <lineage>
        <taxon>Eukaryota</taxon>
        <taxon>Fungi</taxon>
        <taxon>Dikarya</taxon>
        <taxon>Basidiomycota</taxon>
        <taxon>Agaricomycotina</taxon>
        <taxon>Agaricomycetes</taxon>
        <taxon>Agaricomycetidae</taxon>
        <taxon>Agaricales</taxon>
        <taxon>Marasmiineae</taxon>
        <taxon>Mycenaceae</taxon>
        <taxon>Favolaschia</taxon>
    </lineage>
</organism>
<feature type="compositionally biased region" description="Basic residues" evidence="1">
    <location>
        <begin position="307"/>
        <end position="317"/>
    </location>
</feature>
<feature type="region of interest" description="Disordered" evidence="1">
    <location>
        <begin position="133"/>
        <end position="173"/>
    </location>
</feature>
<sequence length="432" mass="47691">MSSQYNNNSHTHLSAHTLRTTDFSSYGSFFDAADSTPPASSQYNSASVPWSQFNFDQTLPRDVQFPPPTLANDEDPPYSPFANFNWDPKQFRDAKANFKATYKNSSTALANIHDREPELARIQLLSNSAINLPRGPIPSLHAATTPGSKKTMEEEQAGSQTDNDDDDVDENGAQRANFSTGKALIKLASAAVDLEPFLAAQGEKTATWKAIAVKLSKEKEFRNAKLTDVNVQRKVRALVKFKKDPSANTQLGNIIGKETADGISIAALLEPLEHQFDQAKGKSDKAKAETKKKNDEDREGGEDIRQHAMRSFRKRLRSPSPTSDDTDVEVVGGGGRLTTSRTPAATSSVEIIDSDSDNKTRVSKPKTKASKRRRLNDPSVLNAESLALMQESERRTAHYETEMMGTLKQFVADSTRQKDELLSVMRALVEKQ</sequence>
<accession>A0AAW0ALG8</accession>
<feature type="region of interest" description="Disordered" evidence="1">
    <location>
        <begin position="58"/>
        <end position="86"/>
    </location>
</feature>
<evidence type="ECO:0000313" key="2">
    <source>
        <dbReference type="EMBL" id="KAK7013412.1"/>
    </source>
</evidence>
<feature type="compositionally biased region" description="Basic and acidic residues" evidence="1">
    <location>
        <begin position="276"/>
        <end position="306"/>
    </location>
</feature>
<dbReference type="AlphaFoldDB" id="A0AAW0ALG8"/>
<protein>
    <submittedName>
        <fullName evidence="2">Uncharacterized protein</fullName>
    </submittedName>
</protein>
<name>A0AAW0ALG8_9AGAR</name>
<evidence type="ECO:0000256" key="1">
    <source>
        <dbReference type="SAM" id="MobiDB-lite"/>
    </source>
</evidence>
<comment type="caution">
    <text evidence="2">The sequence shown here is derived from an EMBL/GenBank/DDBJ whole genome shotgun (WGS) entry which is preliminary data.</text>
</comment>
<proteinExistence type="predicted"/>
<dbReference type="EMBL" id="JAWWNJ010000059">
    <property type="protein sequence ID" value="KAK7013412.1"/>
    <property type="molecule type" value="Genomic_DNA"/>
</dbReference>
<feature type="compositionally biased region" description="Polar residues" evidence="1">
    <location>
        <begin position="337"/>
        <end position="349"/>
    </location>
</feature>
<gene>
    <name evidence="2" type="ORF">R3P38DRAFT_3575750</name>
</gene>
<feature type="compositionally biased region" description="Basic residues" evidence="1">
    <location>
        <begin position="361"/>
        <end position="374"/>
    </location>
</feature>
<keyword evidence="3" id="KW-1185">Reference proteome</keyword>
<reference evidence="2 3" key="1">
    <citation type="journal article" date="2024" name="J Genomics">
        <title>Draft genome sequencing and assembly of Favolaschia claudopus CIRM-BRFM 2984 isolated from oak limbs.</title>
        <authorList>
            <person name="Navarro D."/>
            <person name="Drula E."/>
            <person name="Chaduli D."/>
            <person name="Cazenave R."/>
            <person name="Ahrendt S."/>
            <person name="Wang J."/>
            <person name="Lipzen A."/>
            <person name="Daum C."/>
            <person name="Barry K."/>
            <person name="Grigoriev I.V."/>
            <person name="Favel A."/>
            <person name="Rosso M.N."/>
            <person name="Martin F."/>
        </authorList>
    </citation>
    <scope>NUCLEOTIDE SEQUENCE [LARGE SCALE GENOMIC DNA]</scope>
    <source>
        <strain evidence="2 3">CIRM-BRFM 2984</strain>
    </source>
</reference>
<feature type="region of interest" description="Disordered" evidence="1">
    <location>
        <begin position="276"/>
        <end position="376"/>
    </location>
</feature>